<dbReference type="GO" id="GO:0016740">
    <property type="term" value="F:transferase activity"/>
    <property type="evidence" value="ECO:0007669"/>
    <property type="project" value="UniProtKB-KW"/>
</dbReference>
<dbReference type="PANTHER" id="PTHR33799:SF1">
    <property type="entry name" value="PTS SYSTEM MANNOSE-SPECIFIC EIIAB COMPONENT-RELATED"/>
    <property type="match status" value="1"/>
</dbReference>
<dbReference type="AlphaFoldDB" id="A0A7V0XFY3"/>
<dbReference type="Proteomes" id="UP000885672">
    <property type="component" value="Unassembled WGS sequence"/>
</dbReference>
<evidence type="ECO:0000256" key="1">
    <source>
        <dbReference type="ARBA" id="ARBA00022679"/>
    </source>
</evidence>
<proteinExistence type="predicted"/>
<feature type="non-terminal residue" evidence="3">
    <location>
        <position position="1"/>
    </location>
</feature>
<dbReference type="SUPFAM" id="SSF53062">
    <property type="entry name" value="PTS system fructose IIA component-like"/>
    <property type="match status" value="1"/>
</dbReference>
<dbReference type="GO" id="GO:0016020">
    <property type="term" value="C:membrane"/>
    <property type="evidence" value="ECO:0007669"/>
    <property type="project" value="InterPro"/>
</dbReference>
<dbReference type="GO" id="GO:0009401">
    <property type="term" value="P:phosphoenolpyruvate-dependent sugar phosphotransferase system"/>
    <property type="evidence" value="ECO:0007669"/>
    <property type="project" value="InterPro"/>
</dbReference>
<dbReference type="PROSITE" id="PS51096">
    <property type="entry name" value="PTS_EIIA_TYPE_4"/>
    <property type="match status" value="1"/>
</dbReference>
<evidence type="ECO:0000259" key="2">
    <source>
        <dbReference type="PROSITE" id="PS51096"/>
    </source>
</evidence>
<dbReference type="InterPro" id="IPR036662">
    <property type="entry name" value="PTS_EIIA_man-typ_sf"/>
</dbReference>
<protein>
    <recommendedName>
        <fullName evidence="2">PTS EIIA type-4 domain-containing protein</fullName>
    </recommendedName>
</protein>
<dbReference type="InterPro" id="IPR004701">
    <property type="entry name" value="PTS_EIIA_man-typ"/>
</dbReference>
<gene>
    <name evidence="3" type="ORF">ENN51_08375</name>
</gene>
<dbReference type="InterPro" id="IPR051471">
    <property type="entry name" value="Bacterial_PTS_sugar_comp"/>
</dbReference>
<dbReference type="Pfam" id="PF03610">
    <property type="entry name" value="EIIA-man"/>
    <property type="match status" value="1"/>
</dbReference>
<organism evidence="3">
    <name type="scientific">candidate division WOR-3 bacterium</name>
    <dbReference type="NCBI Taxonomy" id="2052148"/>
    <lineage>
        <taxon>Bacteria</taxon>
        <taxon>Bacteria division WOR-3</taxon>
    </lineage>
</organism>
<sequence length="127" mass="13644">PPVPVGIVVGYGDLPAALRDAALSIVNEPEALEAVSSVSRRAEGLDARLDAAVARHAENPVLLFVDLFGSSCAHGGAGFRNRHPDTAVLCGVNLPMLVRFLHYRRKLGYAELVEFLRRSGQEGIREA</sequence>
<accession>A0A7V0XFY3</accession>
<dbReference type="EMBL" id="DSBX01000323">
    <property type="protein sequence ID" value="HDR00280.1"/>
    <property type="molecule type" value="Genomic_DNA"/>
</dbReference>
<evidence type="ECO:0000313" key="3">
    <source>
        <dbReference type="EMBL" id="HDR00280.1"/>
    </source>
</evidence>
<dbReference type="Gene3D" id="3.40.50.510">
    <property type="entry name" value="Phosphotransferase system, mannose-type IIA component"/>
    <property type="match status" value="1"/>
</dbReference>
<dbReference type="PANTHER" id="PTHR33799">
    <property type="entry name" value="PTS PERMEASE-RELATED-RELATED"/>
    <property type="match status" value="1"/>
</dbReference>
<feature type="domain" description="PTS EIIA type-4" evidence="2">
    <location>
        <begin position="3"/>
        <end position="124"/>
    </location>
</feature>
<comment type="caution">
    <text evidence="3">The sequence shown here is derived from an EMBL/GenBank/DDBJ whole genome shotgun (WGS) entry which is preliminary data.</text>
</comment>
<name>A0A7V0XFY3_UNCW3</name>
<reference evidence="3" key="1">
    <citation type="journal article" date="2020" name="mSystems">
        <title>Genome- and Community-Level Interaction Insights into Carbon Utilization and Element Cycling Functions of Hydrothermarchaeota in Hydrothermal Sediment.</title>
        <authorList>
            <person name="Zhou Z."/>
            <person name="Liu Y."/>
            <person name="Xu W."/>
            <person name="Pan J."/>
            <person name="Luo Z.H."/>
            <person name="Li M."/>
        </authorList>
    </citation>
    <scope>NUCLEOTIDE SEQUENCE [LARGE SCALE GENOMIC DNA]</scope>
    <source>
        <strain evidence="3">SpSt-1182</strain>
    </source>
</reference>
<keyword evidence="1" id="KW-0808">Transferase</keyword>